<dbReference type="RefSeq" id="WP_229666721.1">
    <property type="nucleotide sequence ID" value="NZ_BMLG01000013.1"/>
</dbReference>
<dbReference type="SUPFAM" id="SSF52833">
    <property type="entry name" value="Thioredoxin-like"/>
    <property type="match status" value="1"/>
</dbReference>
<name>A0A917TUB4_9BACI</name>
<protein>
    <submittedName>
        <fullName evidence="1">Thioredoxin-like protein YusE</fullName>
    </submittedName>
</protein>
<comment type="caution">
    <text evidence="1">The sequence shown here is derived from an EMBL/GenBank/DDBJ whole genome shotgun (WGS) entry which is preliminary data.</text>
</comment>
<dbReference type="Gene3D" id="3.40.30.10">
    <property type="entry name" value="Glutaredoxin"/>
    <property type="match status" value="1"/>
</dbReference>
<evidence type="ECO:0000313" key="1">
    <source>
        <dbReference type="EMBL" id="GGM35787.1"/>
    </source>
</evidence>
<evidence type="ECO:0000313" key="2">
    <source>
        <dbReference type="Proteomes" id="UP000618460"/>
    </source>
</evidence>
<proteinExistence type="predicted"/>
<reference evidence="1" key="1">
    <citation type="journal article" date="2014" name="Int. J. Syst. Evol. Microbiol.">
        <title>Complete genome sequence of Corynebacterium casei LMG S-19264T (=DSM 44701T), isolated from a smear-ripened cheese.</title>
        <authorList>
            <consortium name="US DOE Joint Genome Institute (JGI-PGF)"/>
            <person name="Walter F."/>
            <person name="Albersmeier A."/>
            <person name="Kalinowski J."/>
            <person name="Ruckert C."/>
        </authorList>
    </citation>
    <scope>NUCLEOTIDE SEQUENCE</scope>
    <source>
        <strain evidence="1">CGMCC 1.6333</strain>
    </source>
</reference>
<dbReference type="Proteomes" id="UP000618460">
    <property type="component" value="Unassembled WGS sequence"/>
</dbReference>
<accession>A0A917TUB4</accession>
<dbReference type="EMBL" id="BMLG01000013">
    <property type="protein sequence ID" value="GGM35787.1"/>
    <property type="molecule type" value="Genomic_DNA"/>
</dbReference>
<dbReference type="InterPro" id="IPR036249">
    <property type="entry name" value="Thioredoxin-like_sf"/>
</dbReference>
<gene>
    <name evidence="1" type="primary">yusE</name>
    <name evidence="1" type="ORF">GCM10011351_22350</name>
</gene>
<reference evidence="1" key="2">
    <citation type="submission" date="2020-09" db="EMBL/GenBank/DDBJ databases">
        <authorList>
            <person name="Sun Q."/>
            <person name="Zhou Y."/>
        </authorList>
    </citation>
    <scope>NUCLEOTIDE SEQUENCE</scope>
    <source>
        <strain evidence="1">CGMCC 1.6333</strain>
    </source>
</reference>
<dbReference type="AlphaFoldDB" id="A0A917TUB4"/>
<dbReference type="CDD" id="cd02947">
    <property type="entry name" value="TRX_family"/>
    <property type="match status" value="1"/>
</dbReference>
<organism evidence="1 2">
    <name type="scientific">Paraliobacillus quinghaiensis</name>
    <dbReference type="NCBI Taxonomy" id="470815"/>
    <lineage>
        <taxon>Bacteria</taxon>
        <taxon>Bacillati</taxon>
        <taxon>Bacillota</taxon>
        <taxon>Bacilli</taxon>
        <taxon>Bacillales</taxon>
        <taxon>Bacillaceae</taxon>
        <taxon>Paraliobacillus</taxon>
    </lineage>
</organism>
<sequence length="98" mass="11376">MISITRNNLHIVEHPGKMIFIHSPFCGTCHVARRILNGMEEKANESIFYELNAGLFPEFMYDNKVESVPCLLITKEGEPEKMYSFESIIELYSIMHHN</sequence>
<keyword evidence="2" id="KW-1185">Reference proteome</keyword>